<dbReference type="EMBL" id="PNGT01000001">
    <property type="protein sequence ID" value="PMC53086.1"/>
    <property type="molecule type" value="Genomic_DNA"/>
</dbReference>
<dbReference type="Pfam" id="PF00583">
    <property type="entry name" value="Acetyltransf_1"/>
    <property type="match status" value="1"/>
</dbReference>
<dbReference type="InterPro" id="IPR016181">
    <property type="entry name" value="Acyl_CoA_acyltransferase"/>
</dbReference>
<feature type="domain" description="N-acetyltransferase" evidence="1">
    <location>
        <begin position="14"/>
        <end position="183"/>
    </location>
</feature>
<comment type="caution">
    <text evidence="2">The sequence shown here is derived from an EMBL/GenBank/DDBJ whole genome shotgun (WGS) entry which is preliminary data.</text>
</comment>
<dbReference type="STRING" id="84135.GCA_001052115_00641"/>
<organism evidence="2 3">
    <name type="scientific">Gemella sanguinis</name>
    <dbReference type="NCBI Taxonomy" id="84135"/>
    <lineage>
        <taxon>Bacteria</taxon>
        <taxon>Bacillati</taxon>
        <taxon>Bacillota</taxon>
        <taxon>Bacilli</taxon>
        <taxon>Bacillales</taxon>
        <taxon>Gemellaceae</taxon>
        <taxon>Gemella</taxon>
    </lineage>
</organism>
<sequence length="183" mass="21824">MLRKATKDDKKVLEGLGEFIESLELDILNEVSKEIFYDILTYIFESEEDRFSHKYCTVYEENGEILGFSFSYHYDNLDEMKDFWFNNARSKFGLSDNSIIFDYDEMLEGEYYLDTLYVFSESREKGVGNKLLEDFTKSSYPLLSLNVAQSNYRARKLYESFNFKKECEVFIGHENYDHMVIRK</sequence>
<dbReference type="Proteomes" id="UP000235670">
    <property type="component" value="Unassembled WGS sequence"/>
</dbReference>
<dbReference type="RefSeq" id="WP_102189260.1">
    <property type="nucleotide sequence ID" value="NZ_CAUTAO010000006.1"/>
</dbReference>
<dbReference type="SUPFAM" id="SSF55729">
    <property type="entry name" value="Acyl-CoA N-acyltransferases (Nat)"/>
    <property type="match status" value="1"/>
</dbReference>
<accession>A0A2N6SGL5</accession>
<dbReference type="PROSITE" id="PS51186">
    <property type="entry name" value="GNAT"/>
    <property type="match status" value="1"/>
</dbReference>
<evidence type="ECO:0000259" key="1">
    <source>
        <dbReference type="PROSITE" id="PS51186"/>
    </source>
</evidence>
<name>A0A2N6SGL5_9BACL</name>
<gene>
    <name evidence="2" type="ORF">CJ218_00645</name>
</gene>
<protein>
    <submittedName>
        <fullName evidence="2">N-acetyltransferase</fullName>
    </submittedName>
</protein>
<dbReference type="OrthoDB" id="5319888at2"/>
<evidence type="ECO:0000313" key="2">
    <source>
        <dbReference type="EMBL" id="PMC53086.1"/>
    </source>
</evidence>
<proteinExistence type="predicted"/>
<dbReference type="Gene3D" id="3.40.630.30">
    <property type="match status" value="1"/>
</dbReference>
<reference evidence="2 3" key="1">
    <citation type="submission" date="2017-09" db="EMBL/GenBank/DDBJ databases">
        <title>Bacterial strain isolated from the female urinary microbiota.</title>
        <authorList>
            <person name="Thomas-White K."/>
            <person name="Kumar N."/>
            <person name="Forster S."/>
            <person name="Putonti C."/>
            <person name="Lawley T."/>
            <person name="Wolfe A.J."/>
        </authorList>
    </citation>
    <scope>NUCLEOTIDE SEQUENCE [LARGE SCALE GENOMIC DNA]</scope>
    <source>
        <strain evidence="2 3">UMB0186</strain>
    </source>
</reference>
<keyword evidence="2" id="KW-0808">Transferase</keyword>
<dbReference type="InterPro" id="IPR000182">
    <property type="entry name" value="GNAT_dom"/>
</dbReference>
<dbReference type="AlphaFoldDB" id="A0A2N6SGL5"/>
<evidence type="ECO:0000313" key="3">
    <source>
        <dbReference type="Proteomes" id="UP000235670"/>
    </source>
</evidence>
<dbReference type="GO" id="GO:0016747">
    <property type="term" value="F:acyltransferase activity, transferring groups other than amino-acyl groups"/>
    <property type="evidence" value="ECO:0007669"/>
    <property type="project" value="InterPro"/>
</dbReference>